<dbReference type="AlphaFoldDB" id="A0ABD0J437"/>
<accession>A0ABD0J437</accession>
<gene>
    <name evidence="1" type="ORF">BaRGS_00039076</name>
</gene>
<feature type="non-terminal residue" evidence="1">
    <location>
        <position position="1"/>
    </location>
</feature>
<evidence type="ECO:0000313" key="1">
    <source>
        <dbReference type="EMBL" id="KAK7458945.1"/>
    </source>
</evidence>
<organism evidence="1 2">
    <name type="scientific">Batillaria attramentaria</name>
    <dbReference type="NCBI Taxonomy" id="370345"/>
    <lineage>
        <taxon>Eukaryota</taxon>
        <taxon>Metazoa</taxon>
        <taxon>Spiralia</taxon>
        <taxon>Lophotrochozoa</taxon>
        <taxon>Mollusca</taxon>
        <taxon>Gastropoda</taxon>
        <taxon>Caenogastropoda</taxon>
        <taxon>Sorbeoconcha</taxon>
        <taxon>Cerithioidea</taxon>
        <taxon>Batillariidae</taxon>
        <taxon>Batillaria</taxon>
    </lineage>
</organism>
<reference evidence="1 2" key="1">
    <citation type="journal article" date="2023" name="Sci. Data">
        <title>Genome assembly of the Korean intertidal mud-creeper Batillaria attramentaria.</title>
        <authorList>
            <person name="Patra A.K."/>
            <person name="Ho P.T."/>
            <person name="Jun S."/>
            <person name="Lee S.J."/>
            <person name="Kim Y."/>
            <person name="Won Y.J."/>
        </authorList>
    </citation>
    <scope>NUCLEOTIDE SEQUENCE [LARGE SCALE GENOMIC DNA]</scope>
    <source>
        <strain evidence="1">Wonlab-2016</strain>
    </source>
</reference>
<dbReference type="Proteomes" id="UP001519460">
    <property type="component" value="Unassembled WGS sequence"/>
</dbReference>
<comment type="caution">
    <text evidence="1">The sequence shown here is derived from an EMBL/GenBank/DDBJ whole genome shotgun (WGS) entry which is preliminary data.</text>
</comment>
<feature type="non-terminal residue" evidence="1">
    <location>
        <position position="93"/>
    </location>
</feature>
<keyword evidence="2" id="KW-1185">Reference proteome</keyword>
<protein>
    <submittedName>
        <fullName evidence="1">Uncharacterized protein</fullName>
    </submittedName>
</protein>
<name>A0ABD0J437_9CAEN</name>
<sequence length="93" mass="10411">NACTAIQQNLQKINMSASPTLQPSVLPLQFSHHQNFTNSLFFGSSNTDLKIFRDQCHRNVDMHGTHSVLSRPPKKLHGNTEARALWILPAFSA</sequence>
<evidence type="ECO:0000313" key="2">
    <source>
        <dbReference type="Proteomes" id="UP001519460"/>
    </source>
</evidence>
<dbReference type="EMBL" id="JACVVK020000662">
    <property type="protein sequence ID" value="KAK7458945.1"/>
    <property type="molecule type" value="Genomic_DNA"/>
</dbReference>
<proteinExistence type="predicted"/>